<keyword evidence="4" id="KW-1185">Reference proteome</keyword>
<name>A0A2N5V4Z2_9BASI</name>
<reference evidence="4 5" key="1">
    <citation type="submission" date="2017-11" db="EMBL/GenBank/DDBJ databases">
        <title>De novo assembly and phasing of dikaryotic genomes from two isolates of Puccinia coronata f. sp. avenae, the causal agent of oat crown rust.</title>
        <authorList>
            <person name="Miller M.E."/>
            <person name="Zhang Y."/>
            <person name="Omidvar V."/>
            <person name="Sperschneider J."/>
            <person name="Schwessinger B."/>
            <person name="Raley C."/>
            <person name="Palmer J.M."/>
            <person name="Garnica D."/>
            <person name="Upadhyaya N."/>
            <person name="Rathjen J."/>
            <person name="Taylor J.M."/>
            <person name="Park R.F."/>
            <person name="Dodds P.N."/>
            <person name="Hirsch C.D."/>
            <person name="Kianian S.F."/>
            <person name="Figueroa M."/>
        </authorList>
    </citation>
    <scope>NUCLEOTIDE SEQUENCE [LARGE SCALE GENOMIC DNA]</scope>
    <source>
        <strain evidence="2">12NC29</strain>
        <strain evidence="3">12SD80</strain>
    </source>
</reference>
<dbReference type="Proteomes" id="UP000235388">
    <property type="component" value="Unassembled WGS sequence"/>
</dbReference>
<dbReference type="Proteomes" id="UP000235392">
    <property type="component" value="Unassembled WGS sequence"/>
</dbReference>
<dbReference type="STRING" id="200324.A0A2N5V4Z2"/>
<evidence type="ECO:0000256" key="1">
    <source>
        <dbReference type="SAM" id="MobiDB-lite"/>
    </source>
</evidence>
<dbReference type="EMBL" id="PGCI01000052">
    <property type="protein sequence ID" value="PLW44976.1"/>
    <property type="molecule type" value="Genomic_DNA"/>
</dbReference>
<accession>A0A2N5V4Z2</accession>
<dbReference type="OrthoDB" id="2500879at2759"/>
<sequence>MHPLFRIPPSDGAGSIDPPPDSMGPPRPELLPLFQDKDGAARRQRDLIATPVHKENGASDPLTPLLPASDKGIDFLATPPNSRRTFGDPCHGGDRPSRPFCVFLHATRERGTPYEHMTLEEFLRLAHIPQYDKLTQAHLIVNSISHWTYFRMATEAQLTRMGFPCGTACLLCNTAAEINPNFKISEYHHICLTALNFRKRNGFHGPKMEAFLHACHIRPEDKVTRAQLKIHGISHWTFLVSSSEAELLHLGFPLGLSRLLCAGVANYPLQAHITQKTNIK</sequence>
<dbReference type="AlphaFoldDB" id="A0A2N5V4Z2"/>
<dbReference type="EMBL" id="PGCJ01000203">
    <property type="protein sequence ID" value="PLW38758.1"/>
    <property type="molecule type" value="Genomic_DNA"/>
</dbReference>
<feature type="compositionally biased region" description="Pro residues" evidence="1">
    <location>
        <begin position="17"/>
        <end position="29"/>
    </location>
</feature>
<gene>
    <name evidence="2" type="ORF">PCANC_19311</name>
    <name evidence="3" type="ORF">PCASD_06918</name>
</gene>
<feature type="region of interest" description="Disordered" evidence="1">
    <location>
        <begin position="1"/>
        <end position="42"/>
    </location>
</feature>
<proteinExistence type="predicted"/>
<comment type="caution">
    <text evidence="3">The sequence shown here is derived from an EMBL/GenBank/DDBJ whole genome shotgun (WGS) entry which is preliminary data.</text>
</comment>
<evidence type="ECO:0000313" key="3">
    <source>
        <dbReference type="EMBL" id="PLW44976.1"/>
    </source>
</evidence>
<evidence type="ECO:0000313" key="5">
    <source>
        <dbReference type="Proteomes" id="UP000235392"/>
    </source>
</evidence>
<protein>
    <submittedName>
        <fullName evidence="3">Uncharacterized protein</fullName>
    </submittedName>
</protein>
<evidence type="ECO:0000313" key="2">
    <source>
        <dbReference type="EMBL" id="PLW38758.1"/>
    </source>
</evidence>
<evidence type="ECO:0000313" key="4">
    <source>
        <dbReference type="Proteomes" id="UP000235388"/>
    </source>
</evidence>
<organism evidence="3 5">
    <name type="scientific">Puccinia coronata f. sp. avenae</name>
    <dbReference type="NCBI Taxonomy" id="200324"/>
    <lineage>
        <taxon>Eukaryota</taxon>
        <taxon>Fungi</taxon>
        <taxon>Dikarya</taxon>
        <taxon>Basidiomycota</taxon>
        <taxon>Pucciniomycotina</taxon>
        <taxon>Pucciniomycetes</taxon>
        <taxon>Pucciniales</taxon>
        <taxon>Pucciniaceae</taxon>
        <taxon>Puccinia</taxon>
    </lineage>
</organism>